<dbReference type="EMBL" id="JAWQEG010003074">
    <property type="protein sequence ID" value="KAK3868125.1"/>
    <property type="molecule type" value="Genomic_DNA"/>
</dbReference>
<proteinExistence type="predicted"/>
<keyword evidence="3" id="KW-1185">Reference proteome</keyword>
<dbReference type="Proteomes" id="UP001286313">
    <property type="component" value="Unassembled WGS sequence"/>
</dbReference>
<dbReference type="PANTHER" id="PTHR11012">
    <property type="entry name" value="PROTEIN KINASE-LIKE DOMAIN-CONTAINING"/>
    <property type="match status" value="1"/>
</dbReference>
<dbReference type="PANTHER" id="PTHR11012:SF58">
    <property type="entry name" value="CHK KINASE-LIKE DOMAIN-CONTAINING PROTEIN"/>
    <property type="match status" value="1"/>
</dbReference>
<comment type="caution">
    <text evidence="2">The sequence shown here is derived from an EMBL/GenBank/DDBJ whole genome shotgun (WGS) entry which is preliminary data.</text>
</comment>
<dbReference type="InterPro" id="IPR011009">
    <property type="entry name" value="Kinase-like_dom_sf"/>
</dbReference>
<dbReference type="AlphaFoldDB" id="A0AAE1F615"/>
<sequence length="397" mass="45334">TRTTDPRHISYPCLFSRKKERMSAAGLSPLTSQKGITETWLGEILTHKFRKEALVTAFSAKAPLSRDGFLSEICYVEVIYSTQAGKDQRVSLVVKFLPEGPEVREFVKEANLGQREVEFYNYSNSKEFKTFCKKSGLPHPVPKIYWSGLTDDALTIVLHNLNMDGYRMVNPAEGNNIEQIMSVLRSIAVIHSAGVANMRRHGSHHTLDIPFDSSVLLELLHKGLDIQDNMYANTHWAEILALVRTRAVDLVNIAKKHPLFSTIIHSDLWTGNVMFSADDHTAAIIDWQFAQIGNPICDIITLLFMSAHPTVYTYHLDQVLSCYWERLTSAMKMNDLPMNVTYQQLRDNVERLWMYGYMFLTASLPDLLPNNKITEERFRAVVTFLHDRRAFTAFLNS</sequence>
<dbReference type="Pfam" id="PF02958">
    <property type="entry name" value="EcKL"/>
    <property type="match status" value="1"/>
</dbReference>
<gene>
    <name evidence="2" type="ORF">Pcinc_026447</name>
</gene>
<protein>
    <recommendedName>
        <fullName evidence="1">CHK kinase-like domain-containing protein</fullName>
    </recommendedName>
</protein>
<accession>A0AAE1F615</accession>
<dbReference type="InterPro" id="IPR004119">
    <property type="entry name" value="EcKL"/>
</dbReference>
<dbReference type="Gene3D" id="3.90.1200.10">
    <property type="match status" value="1"/>
</dbReference>
<feature type="non-terminal residue" evidence="2">
    <location>
        <position position="1"/>
    </location>
</feature>
<reference evidence="2" key="1">
    <citation type="submission" date="2023-10" db="EMBL/GenBank/DDBJ databases">
        <title>Genome assemblies of two species of porcelain crab, Petrolisthes cinctipes and Petrolisthes manimaculis (Anomura: Porcellanidae).</title>
        <authorList>
            <person name="Angst P."/>
        </authorList>
    </citation>
    <scope>NUCLEOTIDE SEQUENCE</scope>
    <source>
        <strain evidence="2">PB745_01</strain>
        <tissue evidence="2">Gill</tissue>
    </source>
</reference>
<dbReference type="SMART" id="SM00587">
    <property type="entry name" value="CHK"/>
    <property type="match status" value="1"/>
</dbReference>
<name>A0AAE1F615_PETCI</name>
<organism evidence="2 3">
    <name type="scientific">Petrolisthes cinctipes</name>
    <name type="common">Flat porcelain crab</name>
    <dbReference type="NCBI Taxonomy" id="88211"/>
    <lineage>
        <taxon>Eukaryota</taxon>
        <taxon>Metazoa</taxon>
        <taxon>Ecdysozoa</taxon>
        <taxon>Arthropoda</taxon>
        <taxon>Crustacea</taxon>
        <taxon>Multicrustacea</taxon>
        <taxon>Malacostraca</taxon>
        <taxon>Eumalacostraca</taxon>
        <taxon>Eucarida</taxon>
        <taxon>Decapoda</taxon>
        <taxon>Pleocyemata</taxon>
        <taxon>Anomura</taxon>
        <taxon>Galatheoidea</taxon>
        <taxon>Porcellanidae</taxon>
        <taxon>Petrolisthes</taxon>
    </lineage>
</organism>
<dbReference type="InterPro" id="IPR015897">
    <property type="entry name" value="CHK_kinase-like"/>
</dbReference>
<feature type="domain" description="CHK kinase-like" evidence="1">
    <location>
        <begin position="156"/>
        <end position="333"/>
    </location>
</feature>
<evidence type="ECO:0000259" key="1">
    <source>
        <dbReference type="SMART" id="SM00587"/>
    </source>
</evidence>
<evidence type="ECO:0000313" key="2">
    <source>
        <dbReference type="EMBL" id="KAK3868125.1"/>
    </source>
</evidence>
<evidence type="ECO:0000313" key="3">
    <source>
        <dbReference type="Proteomes" id="UP001286313"/>
    </source>
</evidence>
<dbReference type="SUPFAM" id="SSF56112">
    <property type="entry name" value="Protein kinase-like (PK-like)"/>
    <property type="match status" value="1"/>
</dbReference>